<feature type="compositionally biased region" description="Polar residues" evidence="2">
    <location>
        <begin position="334"/>
        <end position="365"/>
    </location>
</feature>
<evidence type="ECO:0000256" key="2">
    <source>
        <dbReference type="SAM" id="MobiDB-lite"/>
    </source>
</evidence>
<feature type="compositionally biased region" description="Polar residues" evidence="2">
    <location>
        <begin position="1"/>
        <end position="11"/>
    </location>
</feature>
<feature type="region of interest" description="Disordered" evidence="2">
    <location>
        <begin position="377"/>
        <end position="396"/>
    </location>
</feature>
<evidence type="ECO:0000256" key="1">
    <source>
        <dbReference type="SAM" id="Coils"/>
    </source>
</evidence>
<proteinExistence type="predicted"/>
<feature type="compositionally biased region" description="Basic and acidic residues" evidence="2">
    <location>
        <begin position="14"/>
        <end position="25"/>
    </location>
</feature>
<keyword evidence="4" id="KW-1185">Reference proteome</keyword>
<evidence type="ECO:0000313" key="4">
    <source>
        <dbReference type="Proteomes" id="UP000003781"/>
    </source>
</evidence>
<sequence>MGNYHSDQPIQPESKPHLGDVDSTKTETLNADSIIEQPLEQAPSLYSEVVSDTRGNESEEASEITEISIVEEEENIPLTQDWFNLARKLRGQNRELLDTIVTLEQALADSRQQLQDYQERSRHHNALLSQQTAQLQSTQAQNSHLLEQLQSSQTNLQQEQHNLATLQKQLHASQEAFAQLERECALLKEETLQNKNQLILKKRQIHELQQRLQRQQRYSLQYKAALDDCLSNHGKKLPPTDVKSRVDSPIASNVVSIQPWSSSIENKITPSIAPSPIKSEASEPISDAIDDTLEELFSLTPEPHSDITEPDNDSSDSEQPSTPNQNLLVRDTQKVTQEQTQTNCEENTNHNDQTVTSSNGLLMSSSVPFSFSIDRHRKEDAAREKVDLPSFLRRQS</sequence>
<feature type="compositionally biased region" description="Polar residues" evidence="2">
    <location>
        <begin position="317"/>
        <end position="327"/>
    </location>
</feature>
<name>A3ILJ7_9CHRO</name>
<dbReference type="RefSeq" id="WP_008274216.1">
    <property type="nucleotide sequence ID" value="NZ_AAXW01000005.1"/>
</dbReference>
<organism evidence="3 4">
    <name type="scientific">Crocosphaera chwakensis CCY0110</name>
    <dbReference type="NCBI Taxonomy" id="391612"/>
    <lineage>
        <taxon>Bacteria</taxon>
        <taxon>Bacillati</taxon>
        <taxon>Cyanobacteriota</taxon>
        <taxon>Cyanophyceae</taxon>
        <taxon>Oscillatoriophycideae</taxon>
        <taxon>Chroococcales</taxon>
        <taxon>Aphanothecaceae</taxon>
        <taxon>Crocosphaera</taxon>
        <taxon>Crocosphaera chwakensis</taxon>
    </lineage>
</organism>
<feature type="coiled-coil region" evidence="1">
    <location>
        <begin position="86"/>
        <end position="197"/>
    </location>
</feature>
<feature type="region of interest" description="Disordered" evidence="2">
    <location>
        <begin position="1"/>
        <end position="45"/>
    </location>
</feature>
<protein>
    <submittedName>
        <fullName evidence="3">Uncharacterized protein</fullName>
    </submittedName>
</protein>
<accession>A3ILJ7</accession>
<comment type="caution">
    <text evidence="3">The sequence shown here is derived from an EMBL/GenBank/DDBJ whole genome shotgun (WGS) entry which is preliminary data.</text>
</comment>
<dbReference type="EMBL" id="AAXW01000005">
    <property type="protein sequence ID" value="EAZ92648.1"/>
    <property type="molecule type" value="Genomic_DNA"/>
</dbReference>
<reference evidence="3 4" key="1">
    <citation type="submission" date="2007-03" db="EMBL/GenBank/DDBJ databases">
        <authorList>
            <person name="Stal L."/>
            <person name="Ferriera S."/>
            <person name="Johnson J."/>
            <person name="Kravitz S."/>
            <person name="Beeson K."/>
            <person name="Sutton G."/>
            <person name="Rogers Y.-H."/>
            <person name="Friedman R."/>
            <person name="Frazier M."/>
            <person name="Venter J.C."/>
        </authorList>
    </citation>
    <scope>NUCLEOTIDE SEQUENCE [LARGE SCALE GENOMIC DNA]</scope>
    <source>
        <strain evidence="3 4">CCY0110</strain>
    </source>
</reference>
<feature type="compositionally biased region" description="Basic and acidic residues" evidence="2">
    <location>
        <begin position="377"/>
        <end position="387"/>
    </location>
</feature>
<feature type="region of interest" description="Disordered" evidence="2">
    <location>
        <begin position="301"/>
        <end position="365"/>
    </location>
</feature>
<dbReference type="OrthoDB" id="428584at2"/>
<keyword evidence="1" id="KW-0175">Coiled coil</keyword>
<dbReference type="eggNOG" id="COG5283">
    <property type="taxonomic scope" value="Bacteria"/>
</dbReference>
<gene>
    <name evidence="3" type="ORF">CY0110_23816</name>
</gene>
<dbReference type="Proteomes" id="UP000003781">
    <property type="component" value="Unassembled WGS sequence"/>
</dbReference>
<evidence type="ECO:0000313" key="3">
    <source>
        <dbReference type="EMBL" id="EAZ92648.1"/>
    </source>
</evidence>
<dbReference type="AlphaFoldDB" id="A3ILJ7"/>